<name>A0ABQ9UW97_SAGOE</name>
<dbReference type="GO" id="GO:0016301">
    <property type="term" value="F:kinase activity"/>
    <property type="evidence" value="ECO:0007669"/>
    <property type="project" value="UniProtKB-KW"/>
</dbReference>
<dbReference type="Gene3D" id="3.30.200.20">
    <property type="entry name" value="Phosphorylase Kinase, domain 1"/>
    <property type="match status" value="1"/>
</dbReference>
<accession>A0ABQ9UW97</accession>
<feature type="domain" description="Protein kinase" evidence="4">
    <location>
        <begin position="175"/>
        <end position="460"/>
    </location>
</feature>
<dbReference type="Gene3D" id="1.10.510.10">
    <property type="entry name" value="Transferase(Phosphotransferase) domain 1"/>
    <property type="match status" value="1"/>
</dbReference>
<organism evidence="5 6">
    <name type="scientific">Saguinus oedipus</name>
    <name type="common">Cotton-top tamarin</name>
    <name type="synonym">Oedipomidas oedipus</name>
    <dbReference type="NCBI Taxonomy" id="9490"/>
    <lineage>
        <taxon>Eukaryota</taxon>
        <taxon>Metazoa</taxon>
        <taxon>Chordata</taxon>
        <taxon>Craniata</taxon>
        <taxon>Vertebrata</taxon>
        <taxon>Euteleostomi</taxon>
        <taxon>Mammalia</taxon>
        <taxon>Eutheria</taxon>
        <taxon>Euarchontoglires</taxon>
        <taxon>Primates</taxon>
        <taxon>Haplorrhini</taxon>
        <taxon>Platyrrhini</taxon>
        <taxon>Cebidae</taxon>
        <taxon>Callitrichinae</taxon>
        <taxon>Saguinus</taxon>
    </lineage>
</organism>
<proteinExistence type="predicted"/>
<dbReference type="SUPFAM" id="SSF56112">
    <property type="entry name" value="Protein kinase-like (PK-like)"/>
    <property type="match status" value="1"/>
</dbReference>
<sequence length="460" mass="51523">MVERGYRIAQGEEDIPVAMGDERGMTRMLLECSLSDKLCVIQEKQYEVIIVPTFLVTIFLILLGVILWLFMREQRTQQQHPGPREKCQKTAPRWPERKLLKELPCQFVSGSAFRESPGQGKTDIAPVPPSRDLSWEAAGCGGNVALPLKETSVENFLGSTTPALAKLEVPREQLSEVLEQICNGSCGPIFRASMNTGDPSKPKSVILKALKEPAGLHEVQDFLGRVQFHQYLGKHKNLVQLEGCCTEKLPLYMVLEDVAHGDLLSFLWTCRRDVMTMNDLPYDLTEKQVYHIGEQVLLALFGNLKHSAEMCDSFACFGSDMPLLEFLQDKHLFHGDVAARNILIQSDLTAKLCGLGLAYEVYTRGAISSQTIPLKWLAPERLLLRPAGIKADVYSIMKSCWHWHEAGRPSPRELRLCLEAAVRTADDKAVLQVPELVVPELYAAVAGIRVESLFYNYSIL</sequence>
<dbReference type="InterPro" id="IPR008266">
    <property type="entry name" value="Tyr_kinase_AS"/>
</dbReference>
<evidence type="ECO:0000256" key="2">
    <source>
        <dbReference type="ARBA" id="ARBA00022840"/>
    </source>
</evidence>
<evidence type="ECO:0000256" key="3">
    <source>
        <dbReference type="SAM" id="Phobius"/>
    </source>
</evidence>
<dbReference type="EMBL" id="JASSZA010000009">
    <property type="protein sequence ID" value="KAK2101359.1"/>
    <property type="molecule type" value="Genomic_DNA"/>
</dbReference>
<dbReference type="InterPro" id="IPR000719">
    <property type="entry name" value="Prot_kinase_dom"/>
</dbReference>
<reference evidence="5 6" key="1">
    <citation type="submission" date="2023-05" db="EMBL/GenBank/DDBJ databases">
        <title>B98-5 Cell Line De Novo Hybrid Assembly: An Optical Mapping Approach.</title>
        <authorList>
            <person name="Kananen K."/>
            <person name="Auerbach J.A."/>
            <person name="Kautto E."/>
            <person name="Blachly J.S."/>
        </authorList>
    </citation>
    <scope>NUCLEOTIDE SEQUENCE [LARGE SCALE GENOMIC DNA]</scope>
    <source>
        <strain evidence="5">B95-8</strain>
        <tissue evidence="5">Cell line</tissue>
    </source>
</reference>
<keyword evidence="3" id="KW-1133">Transmembrane helix</keyword>
<keyword evidence="5" id="KW-0808">Transferase</keyword>
<dbReference type="InterPro" id="IPR001245">
    <property type="entry name" value="Ser-Thr/Tyr_kinase_cat_dom"/>
</dbReference>
<protein>
    <submittedName>
        <fullName evidence="5">Tyrosine-protein kinase styk1</fullName>
    </submittedName>
</protein>
<comment type="caution">
    <text evidence="5">The sequence shown here is derived from an EMBL/GenBank/DDBJ whole genome shotgun (WGS) entry which is preliminary data.</text>
</comment>
<keyword evidence="3" id="KW-0812">Transmembrane</keyword>
<feature type="transmembrane region" description="Helical" evidence="3">
    <location>
        <begin position="48"/>
        <end position="71"/>
    </location>
</feature>
<dbReference type="PANTHER" id="PTHR24416">
    <property type="entry name" value="TYROSINE-PROTEIN KINASE RECEPTOR"/>
    <property type="match status" value="1"/>
</dbReference>
<evidence type="ECO:0000313" key="5">
    <source>
        <dbReference type="EMBL" id="KAK2101359.1"/>
    </source>
</evidence>
<dbReference type="InterPro" id="IPR050122">
    <property type="entry name" value="RTK"/>
</dbReference>
<dbReference type="PANTHER" id="PTHR24416:SF631">
    <property type="entry name" value="SERINE_THREONINE_TYROSINE KINASE 1"/>
    <property type="match status" value="1"/>
</dbReference>
<dbReference type="Pfam" id="PF07714">
    <property type="entry name" value="PK_Tyr_Ser-Thr"/>
    <property type="match status" value="1"/>
</dbReference>
<evidence type="ECO:0000256" key="1">
    <source>
        <dbReference type="ARBA" id="ARBA00022741"/>
    </source>
</evidence>
<keyword evidence="2" id="KW-0067">ATP-binding</keyword>
<dbReference type="PROSITE" id="PS50011">
    <property type="entry name" value="PROTEIN_KINASE_DOM"/>
    <property type="match status" value="1"/>
</dbReference>
<dbReference type="InterPro" id="IPR011009">
    <property type="entry name" value="Kinase-like_dom_sf"/>
</dbReference>
<keyword evidence="3" id="KW-0472">Membrane</keyword>
<keyword evidence="1" id="KW-0547">Nucleotide-binding</keyword>
<evidence type="ECO:0000313" key="6">
    <source>
        <dbReference type="Proteomes" id="UP001266305"/>
    </source>
</evidence>
<gene>
    <name evidence="5" type="primary">STYK1</name>
    <name evidence="5" type="ORF">P7K49_019025</name>
</gene>
<dbReference type="Proteomes" id="UP001266305">
    <property type="component" value="Unassembled WGS sequence"/>
</dbReference>
<dbReference type="PROSITE" id="PS00109">
    <property type="entry name" value="PROTEIN_KINASE_TYR"/>
    <property type="match status" value="1"/>
</dbReference>
<keyword evidence="5" id="KW-0418">Kinase</keyword>
<keyword evidence="6" id="KW-1185">Reference proteome</keyword>
<evidence type="ECO:0000259" key="4">
    <source>
        <dbReference type="PROSITE" id="PS50011"/>
    </source>
</evidence>